<dbReference type="EMBL" id="JAOAOG010000276">
    <property type="protein sequence ID" value="KAJ6233537.1"/>
    <property type="molecule type" value="Genomic_DNA"/>
</dbReference>
<evidence type="ECO:0000313" key="6">
    <source>
        <dbReference type="Proteomes" id="UP001150062"/>
    </source>
</evidence>
<dbReference type="PANTHER" id="PTHR24171">
    <property type="entry name" value="ANKYRIN REPEAT DOMAIN-CONTAINING PROTEIN 39-RELATED"/>
    <property type="match status" value="1"/>
</dbReference>
<name>A0ABQ8XNF3_9EUKA</name>
<dbReference type="SMART" id="SM00248">
    <property type="entry name" value="ANK"/>
    <property type="match status" value="5"/>
</dbReference>
<evidence type="ECO:0000313" key="5">
    <source>
        <dbReference type="EMBL" id="KAJ6233537.1"/>
    </source>
</evidence>
<feature type="coiled-coil region" evidence="4">
    <location>
        <begin position="232"/>
        <end position="261"/>
    </location>
</feature>
<evidence type="ECO:0000256" key="4">
    <source>
        <dbReference type="SAM" id="Coils"/>
    </source>
</evidence>
<dbReference type="SUPFAM" id="SSF48403">
    <property type="entry name" value="Ankyrin repeat"/>
    <property type="match status" value="1"/>
</dbReference>
<dbReference type="Proteomes" id="UP001150062">
    <property type="component" value="Unassembled WGS sequence"/>
</dbReference>
<evidence type="ECO:0000256" key="2">
    <source>
        <dbReference type="ARBA" id="ARBA00023043"/>
    </source>
</evidence>
<dbReference type="Gene3D" id="1.25.40.20">
    <property type="entry name" value="Ankyrin repeat-containing domain"/>
    <property type="match status" value="1"/>
</dbReference>
<feature type="repeat" description="ANK" evidence="3">
    <location>
        <begin position="115"/>
        <end position="147"/>
    </location>
</feature>
<accession>A0ABQ8XNF3</accession>
<sequence>MDLFTPRPEPIEYILSGKTESVLPFLENYKGTQKELKKLINAKDDDERTALHWLCSIVHKLNLQIALKFIECGAEVDTADDMGTSTLISACSTNQLKLAKLLIEKGAQINHRDKNGRTALSFASAKGNLEIARMLIENNGKVNLGDKRKQTPLHKSILSARAPLALIQLFIENGASIDRLDSEGMSPLHYACEDATEENFEKILFLIKYGADLDNENSKKKNPLDLIRGKNLKKKVLQLIQQEQEKQKKENKNEKEIEIEK</sequence>
<dbReference type="InterPro" id="IPR002110">
    <property type="entry name" value="Ankyrin_rpt"/>
</dbReference>
<keyword evidence="6" id="KW-1185">Reference proteome</keyword>
<keyword evidence="2 3" id="KW-0040">ANK repeat</keyword>
<keyword evidence="4" id="KW-0175">Coiled coil</keyword>
<dbReference type="PROSITE" id="PS50088">
    <property type="entry name" value="ANK_REPEAT"/>
    <property type="match status" value="4"/>
</dbReference>
<evidence type="ECO:0000256" key="1">
    <source>
        <dbReference type="ARBA" id="ARBA00022737"/>
    </source>
</evidence>
<feature type="repeat" description="ANK" evidence="3">
    <location>
        <begin position="148"/>
        <end position="182"/>
    </location>
</feature>
<feature type="repeat" description="ANK" evidence="3">
    <location>
        <begin position="82"/>
        <end position="114"/>
    </location>
</feature>
<dbReference type="Pfam" id="PF13637">
    <property type="entry name" value="Ank_4"/>
    <property type="match status" value="1"/>
</dbReference>
<dbReference type="Pfam" id="PF12796">
    <property type="entry name" value="Ank_2"/>
    <property type="match status" value="1"/>
</dbReference>
<gene>
    <name evidence="5" type="ORF">M0813_29844</name>
</gene>
<proteinExistence type="predicted"/>
<protein>
    <submittedName>
        <fullName evidence="5">Ankyrin repeat family protein</fullName>
    </submittedName>
</protein>
<dbReference type="PROSITE" id="PS50297">
    <property type="entry name" value="ANK_REP_REGION"/>
    <property type="match status" value="3"/>
</dbReference>
<evidence type="ECO:0000256" key="3">
    <source>
        <dbReference type="PROSITE-ProRule" id="PRU00023"/>
    </source>
</evidence>
<keyword evidence="1" id="KW-0677">Repeat</keyword>
<dbReference type="PANTHER" id="PTHR24171:SF9">
    <property type="entry name" value="ANKYRIN REPEAT DOMAIN-CONTAINING PROTEIN 39"/>
    <property type="match status" value="1"/>
</dbReference>
<dbReference type="InterPro" id="IPR036770">
    <property type="entry name" value="Ankyrin_rpt-contain_sf"/>
</dbReference>
<reference evidence="5" key="1">
    <citation type="submission" date="2022-08" db="EMBL/GenBank/DDBJ databases">
        <title>Novel sulfate-reducing endosymbionts in the free-living metamonad Anaeramoeba.</title>
        <authorList>
            <person name="Jerlstrom-Hultqvist J."/>
            <person name="Cepicka I."/>
            <person name="Gallot-Lavallee L."/>
            <person name="Salas-Leiva D."/>
            <person name="Curtis B.A."/>
            <person name="Zahonova K."/>
            <person name="Pipaliya S."/>
            <person name="Dacks J."/>
            <person name="Roger A.J."/>
        </authorList>
    </citation>
    <scope>NUCLEOTIDE SEQUENCE</scope>
    <source>
        <strain evidence="5">Schooner1</strain>
    </source>
</reference>
<feature type="repeat" description="ANK" evidence="3">
    <location>
        <begin position="183"/>
        <end position="218"/>
    </location>
</feature>
<comment type="caution">
    <text evidence="5">The sequence shown here is derived from an EMBL/GenBank/DDBJ whole genome shotgun (WGS) entry which is preliminary data.</text>
</comment>
<organism evidence="5 6">
    <name type="scientific">Anaeramoeba flamelloides</name>
    <dbReference type="NCBI Taxonomy" id="1746091"/>
    <lineage>
        <taxon>Eukaryota</taxon>
        <taxon>Metamonada</taxon>
        <taxon>Anaeramoebidae</taxon>
        <taxon>Anaeramoeba</taxon>
    </lineage>
</organism>